<protein>
    <submittedName>
        <fullName evidence="1">Uncharacterized protein</fullName>
    </submittedName>
</protein>
<dbReference type="AlphaFoldDB" id="A0AAV4TK73"/>
<evidence type="ECO:0000313" key="1">
    <source>
        <dbReference type="EMBL" id="GIY47018.1"/>
    </source>
</evidence>
<dbReference type="EMBL" id="BPLQ01009857">
    <property type="protein sequence ID" value="GIY47018.1"/>
    <property type="molecule type" value="Genomic_DNA"/>
</dbReference>
<accession>A0AAV4TK73</accession>
<evidence type="ECO:0000313" key="2">
    <source>
        <dbReference type="Proteomes" id="UP001054837"/>
    </source>
</evidence>
<proteinExistence type="predicted"/>
<keyword evidence="2" id="KW-1185">Reference proteome</keyword>
<dbReference type="Proteomes" id="UP001054837">
    <property type="component" value="Unassembled WGS sequence"/>
</dbReference>
<name>A0AAV4TK73_9ARAC</name>
<comment type="caution">
    <text evidence="1">The sequence shown here is derived from an EMBL/GenBank/DDBJ whole genome shotgun (WGS) entry which is preliminary data.</text>
</comment>
<reference evidence="1 2" key="1">
    <citation type="submission" date="2021-06" db="EMBL/GenBank/DDBJ databases">
        <title>Caerostris darwini draft genome.</title>
        <authorList>
            <person name="Kono N."/>
            <person name="Arakawa K."/>
        </authorList>
    </citation>
    <scope>NUCLEOTIDE SEQUENCE [LARGE SCALE GENOMIC DNA]</scope>
</reference>
<organism evidence="1 2">
    <name type="scientific">Caerostris darwini</name>
    <dbReference type="NCBI Taxonomy" id="1538125"/>
    <lineage>
        <taxon>Eukaryota</taxon>
        <taxon>Metazoa</taxon>
        <taxon>Ecdysozoa</taxon>
        <taxon>Arthropoda</taxon>
        <taxon>Chelicerata</taxon>
        <taxon>Arachnida</taxon>
        <taxon>Araneae</taxon>
        <taxon>Araneomorphae</taxon>
        <taxon>Entelegynae</taxon>
        <taxon>Araneoidea</taxon>
        <taxon>Araneidae</taxon>
        <taxon>Caerostris</taxon>
    </lineage>
</organism>
<sequence length="134" mass="15266">MRGVAGRSTPGFFENLLGRAKKKNKEIVIKKELGPGVKPTDPEKGSRPVGVEFYFFCFLPEEDKKKSKKRQGDMSRRCLRSPSSRLFSFLRKNTFSPPPYQLDTVLHFNSDLGNQDAAWLSFLTFNSKRLISSC</sequence>
<gene>
    <name evidence="1" type="ORF">CDAR_57361</name>
</gene>